<evidence type="ECO:0000313" key="1">
    <source>
        <dbReference type="EMBL" id="JAP19513.1"/>
    </source>
</evidence>
<dbReference type="EMBL" id="GEDG01019959">
    <property type="protein sequence ID" value="JAP19513.1"/>
    <property type="molecule type" value="Transcribed_RNA"/>
</dbReference>
<protein>
    <submittedName>
        <fullName evidence="1">Putative ovule protein</fullName>
    </submittedName>
</protein>
<sequence>MFCSKAQKSNSPLLRISEDNDHRISPKEHFADKPIFVNSNSFLFSFSSLGNLSPHFSNIFKDHIAVTIKCSHTTKKFPVVPTIDEHLCVILNTHHQDRKWASIEFLFLIFPLRDIFFHWSTHLRSSRRN</sequence>
<reference evidence="1" key="1">
    <citation type="submission" date="2015-12" db="EMBL/GenBank/DDBJ databases">
        <title>Gene expression during late stages of embryo sac development: a critical building block for successful pollen-pistil interactions.</title>
        <authorList>
            <person name="Liu Y."/>
            <person name="Joly V."/>
            <person name="Sabar M."/>
            <person name="Matton D.P."/>
        </authorList>
    </citation>
    <scope>NUCLEOTIDE SEQUENCE</scope>
</reference>
<organism evidence="1">
    <name type="scientific">Solanum chacoense</name>
    <name type="common">Chaco potato</name>
    <dbReference type="NCBI Taxonomy" id="4108"/>
    <lineage>
        <taxon>Eukaryota</taxon>
        <taxon>Viridiplantae</taxon>
        <taxon>Streptophyta</taxon>
        <taxon>Embryophyta</taxon>
        <taxon>Tracheophyta</taxon>
        <taxon>Spermatophyta</taxon>
        <taxon>Magnoliopsida</taxon>
        <taxon>eudicotyledons</taxon>
        <taxon>Gunneridae</taxon>
        <taxon>Pentapetalae</taxon>
        <taxon>asterids</taxon>
        <taxon>lamiids</taxon>
        <taxon>Solanales</taxon>
        <taxon>Solanaceae</taxon>
        <taxon>Solanoideae</taxon>
        <taxon>Solaneae</taxon>
        <taxon>Solanum</taxon>
    </lineage>
</organism>
<name>A0A0V0HI42_SOLCH</name>
<proteinExistence type="predicted"/>
<dbReference type="AlphaFoldDB" id="A0A0V0HI42"/>
<accession>A0A0V0HI42</accession>